<dbReference type="InterPro" id="IPR013783">
    <property type="entry name" value="Ig-like_fold"/>
</dbReference>
<sequence length="292" mass="33387">MIKYCVLLFLALSFVSCNNSKQEKLISLLKEWEQREVLFPDNPIFTIQGRDTFNFFLEENFKIVSYMDSAGCTFCKLRLRGWNQFISYLDTCSHSRIPIFFFFHPKDKAQIEDILMHENFKYPVCIDVNDSFNKLNHFPSDIAFQTFLLDKSNRIVAIGNPVYNPKVKELYLKIIQGDKVESDNKKNVIQTEASVGKSVISLGHFDWQKEQKASFVLKNIGKSLLVIQDVNTSCGCTEVTYSKEPVRPGDSILLDVSYKAETPGSFNKTITIYCNANSSPIVLRIMGDADGY</sequence>
<protein>
    <submittedName>
        <fullName evidence="1">DUF1573 domain-containing protein</fullName>
    </submittedName>
</protein>
<organism evidence="1 2">
    <name type="scientific">Bacteroides intestinalis</name>
    <dbReference type="NCBI Taxonomy" id="329854"/>
    <lineage>
        <taxon>Bacteria</taxon>
        <taxon>Pseudomonadati</taxon>
        <taxon>Bacteroidota</taxon>
        <taxon>Bacteroidia</taxon>
        <taxon>Bacteroidales</taxon>
        <taxon>Bacteroidaceae</taxon>
        <taxon>Bacteroides</taxon>
    </lineage>
</organism>
<dbReference type="PANTHER" id="PTHR37833:SF1">
    <property type="entry name" value="SIGNAL PEPTIDE PROTEIN"/>
    <property type="match status" value="1"/>
</dbReference>
<name>A0AB37MGF2_9BACE</name>
<evidence type="ECO:0000313" key="2">
    <source>
        <dbReference type="Proteomes" id="UP000286003"/>
    </source>
</evidence>
<dbReference type="PANTHER" id="PTHR37833">
    <property type="entry name" value="LIPOPROTEIN-RELATED"/>
    <property type="match status" value="1"/>
</dbReference>
<proteinExistence type="predicted"/>
<dbReference type="PROSITE" id="PS51257">
    <property type="entry name" value="PROKAR_LIPOPROTEIN"/>
    <property type="match status" value="1"/>
</dbReference>
<reference evidence="1 2" key="1">
    <citation type="submission" date="2018-08" db="EMBL/GenBank/DDBJ databases">
        <title>A genome reference for cultivated species of the human gut microbiota.</title>
        <authorList>
            <person name="Zou Y."/>
            <person name="Xue W."/>
            <person name="Luo G."/>
        </authorList>
    </citation>
    <scope>NUCLEOTIDE SEQUENCE [LARGE SCALE GENOMIC DNA]</scope>
    <source>
        <strain evidence="1 2">AF31-23</strain>
    </source>
</reference>
<dbReference type="EMBL" id="QRQM01000004">
    <property type="protein sequence ID" value="RHN09059.1"/>
    <property type="molecule type" value="Genomic_DNA"/>
</dbReference>
<gene>
    <name evidence="1" type="ORF">DWZ32_04410</name>
</gene>
<comment type="caution">
    <text evidence="1">The sequence shown here is derived from an EMBL/GenBank/DDBJ whole genome shotgun (WGS) entry which is preliminary data.</text>
</comment>
<dbReference type="Pfam" id="PF07610">
    <property type="entry name" value="DUF1573"/>
    <property type="match status" value="1"/>
</dbReference>
<dbReference type="AlphaFoldDB" id="A0AB37MGF2"/>
<dbReference type="InterPro" id="IPR011467">
    <property type="entry name" value="DUF1573"/>
</dbReference>
<dbReference type="Gene3D" id="2.60.40.10">
    <property type="entry name" value="Immunoglobulins"/>
    <property type="match status" value="1"/>
</dbReference>
<accession>A0AB37MGF2</accession>
<dbReference type="RefSeq" id="WP_117707375.1">
    <property type="nucleotide sequence ID" value="NZ_JADNLS010000003.1"/>
</dbReference>
<dbReference type="Proteomes" id="UP000286003">
    <property type="component" value="Unassembled WGS sequence"/>
</dbReference>
<evidence type="ECO:0000313" key="1">
    <source>
        <dbReference type="EMBL" id="RHN09059.1"/>
    </source>
</evidence>